<dbReference type="GO" id="GO:0016740">
    <property type="term" value="F:transferase activity"/>
    <property type="evidence" value="ECO:0007669"/>
    <property type="project" value="UniProtKB-KW"/>
</dbReference>
<organism evidence="1 2">
    <name type="scientific">Gossypium australe</name>
    <dbReference type="NCBI Taxonomy" id="47621"/>
    <lineage>
        <taxon>Eukaryota</taxon>
        <taxon>Viridiplantae</taxon>
        <taxon>Streptophyta</taxon>
        <taxon>Embryophyta</taxon>
        <taxon>Tracheophyta</taxon>
        <taxon>Spermatophyta</taxon>
        <taxon>Magnoliopsida</taxon>
        <taxon>eudicotyledons</taxon>
        <taxon>Gunneridae</taxon>
        <taxon>Pentapetalae</taxon>
        <taxon>rosids</taxon>
        <taxon>malvids</taxon>
        <taxon>Malvales</taxon>
        <taxon>Malvaceae</taxon>
        <taxon>Malvoideae</taxon>
        <taxon>Gossypium</taxon>
    </lineage>
</organism>
<keyword evidence="1" id="KW-0808">Transferase</keyword>
<reference evidence="1" key="1">
    <citation type="submission" date="2019-08" db="EMBL/GenBank/DDBJ databases">
        <authorList>
            <person name="Liu F."/>
        </authorList>
    </citation>
    <scope>NUCLEOTIDE SEQUENCE [LARGE SCALE GENOMIC DNA]</scope>
    <source>
        <strain evidence="1">PA1801</strain>
        <tissue evidence="1">Leaf</tissue>
    </source>
</reference>
<keyword evidence="2" id="KW-1185">Reference proteome</keyword>
<comment type="caution">
    <text evidence="1">The sequence shown here is derived from an EMBL/GenBank/DDBJ whole genome shotgun (WGS) entry which is preliminary data.</text>
</comment>
<dbReference type="Proteomes" id="UP000325315">
    <property type="component" value="Unassembled WGS sequence"/>
</dbReference>
<dbReference type="EMBL" id="SMMG02000002">
    <property type="protein sequence ID" value="KAA3485413.1"/>
    <property type="molecule type" value="Genomic_DNA"/>
</dbReference>
<gene>
    <name evidence="1" type="ORF">EPI10_007395</name>
</gene>
<name>A0A5B6WVE7_9ROSI</name>
<accession>A0A5B6WVE7</accession>
<evidence type="ECO:0000313" key="2">
    <source>
        <dbReference type="Proteomes" id="UP000325315"/>
    </source>
</evidence>
<evidence type="ECO:0000313" key="1">
    <source>
        <dbReference type="EMBL" id="KAA3485413.1"/>
    </source>
</evidence>
<dbReference type="AlphaFoldDB" id="A0A5B6WVE7"/>
<sequence length="72" mass="8197">MAPTPLQLQRKMRSAIFSILHCNFRKTRLKVSSICFLQLQEDEICYLQSTPLQLQGDKAESVFDLPPATSGR</sequence>
<protein>
    <submittedName>
        <fullName evidence="1">Phospho-N-acetylmuramoyl-pentapeptide-transferase</fullName>
    </submittedName>
</protein>
<proteinExistence type="predicted"/>